<evidence type="ECO:0000313" key="4">
    <source>
        <dbReference type="Proteomes" id="UP001154259"/>
    </source>
</evidence>
<dbReference type="Proteomes" id="UP001154259">
    <property type="component" value="Unassembled WGS sequence"/>
</dbReference>
<evidence type="ECO:0000313" key="1">
    <source>
        <dbReference type="EMBL" id="CAI3944076.1"/>
    </source>
</evidence>
<dbReference type="RefSeq" id="WP_271790197.1">
    <property type="nucleotide sequence ID" value="NZ_CAMXCJ010000002.1"/>
</dbReference>
<sequence length="53" mass="6198">MHNDLSYQLVQMLSDSIDLIIPDKCKDGVTKNTELLHQYSKLIHQFDIPKIKE</sequence>
<dbReference type="AlphaFoldDB" id="A0A9W4X6S9"/>
<dbReference type="EMBL" id="CAMXCM010000003">
    <property type="protein sequence ID" value="CAI3944076.1"/>
    <property type="molecule type" value="Genomic_DNA"/>
</dbReference>
<evidence type="ECO:0000313" key="2">
    <source>
        <dbReference type="EMBL" id="CAI3952071.1"/>
    </source>
</evidence>
<name>A0A9W4X6S9_9PROT</name>
<dbReference type="Proteomes" id="UP001154255">
    <property type="component" value="Unassembled WGS sequence"/>
</dbReference>
<dbReference type="EMBL" id="CAMXCS010000005">
    <property type="protein sequence ID" value="CAI3952071.1"/>
    <property type="molecule type" value="Genomic_DNA"/>
</dbReference>
<reference evidence="1" key="1">
    <citation type="submission" date="2022-10" db="EMBL/GenBank/DDBJ databases">
        <authorList>
            <person name="Botero Cardona J."/>
        </authorList>
    </citation>
    <scope>NUCLEOTIDE SEQUENCE</scope>
    <source>
        <strain evidence="1">LMG 31819</strain>
        <strain evidence="2">R-53529</strain>
    </source>
</reference>
<accession>A0A9W4X6S9</accession>
<comment type="caution">
    <text evidence="1">The sequence shown here is derived from an EMBL/GenBank/DDBJ whole genome shotgun (WGS) entry which is preliminary data.</text>
</comment>
<keyword evidence="4" id="KW-1185">Reference proteome</keyword>
<organism evidence="1 3">
    <name type="scientific">Commensalibacter communis</name>
    <dbReference type="NCBI Taxonomy" id="2972786"/>
    <lineage>
        <taxon>Bacteria</taxon>
        <taxon>Pseudomonadati</taxon>
        <taxon>Pseudomonadota</taxon>
        <taxon>Alphaproteobacteria</taxon>
        <taxon>Acetobacterales</taxon>
        <taxon>Acetobacteraceae</taxon>
    </lineage>
</organism>
<protein>
    <submittedName>
        <fullName evidence="1">Uncharacterized protein</fullName>
    </submittedName>
</protein>
<gene>
    <name evidence="2" type="ORF">R53529_LOCUS1766</name>
    <name evidence="1" type="ORF">R53530_LOCUS1412</name>
</gene>
<proteinExistence type="predicted"/>
<evidence type="ECO:0000313" key="3">
    <source>
        <dbReference type="Proteomes" id="UP001154255"/>
    </source>
</evidence>
<dbReference type="GeneID" id="83712444"/>